<evidence type="ECO:0000256" key="1">
    <source>
        <dbReference type="ARBA" id="ARBA00023235"/>
    </source>
</evidence>
<feature type="non-terminal residue" evidence="3">
    <location>
        <position position="247"/>
    </location>
</feature>
<dbReference type="Gene3D" id="3.20.20.240">
    <property type="entry name" value="Methylmalonyl-CoA mutase"/>
    <property type="match status" value="1"/>
</dbReference>
<proteinExistence type="predicted"/>
<dbReference type="AlphaFoldDB" id="A0A382F3Z6"/>
<gene>
    <name evidence="3" type="ORF">METZ01_LOCUS210259</name>
</gene>
<dbReference type="GO" id="GO:0004494">
    <property type="term" value="F:methylmalonyl-CoA mutase activity"/>
    <property type="evidence" value="ECO:0007669"/>
    <property type="project" value="InterPro"/>
</dbReference>
<feature type="non-terminal residue" evidence="3">
    <location>
        <position position="1"/>
    </location>
</feature>
<dbReference type="NCBIfam" id="TIGR00641">
    <property type="entry name" value="acid_CoA_mut_N"/>
    <property type="match status" value="1"/>
</dbReference>
<dbReference type="InterPro" id="IPR016176">
    <property type="entry name" value="Cbl-dep_enz_cat"/>
</dbReference>
<accession>A0A382F3Z6</accession>
<dbReference type="PANTHER" id="PTHR48101">
    <property type="entry name" value="METHYLMALONYL-COA MUTASE, MITOCHONDRIAL-RELATED"/>
    <property type="match status" value="1"/>
</dbReference>
<keyword evidence="1" id="KW-0413">Isomerase</keyword>
<reference evidence="3" key="1">
    <citation type="submission" date="2018-05" db="EMBL/GenBank/DDBJ databases">
        <authorList>
            <person name="Lanie J.A."/>
            <person name="Ng W.-L."/>
            <person name="Kazmierczak K.M."/>
            <person name="Andrzejewski T.M."/>
            <person name="Davidsen T.M."/>
            <person name="Wayne K.J."/>
            <person name="Tettelin H."/>
            <person name="Glass J.I."/>
            <person name="Rusch D."/>
            <person name="Podicherti R."/>
            <person name="Tsui H.-C.T."/>
            <person name="Winkler M.E."/>
        </authorList>
    </citation>
    <scope>NUCLEOTIDE SEQUENCE</scope>
</reference>
<protein>
    <recommendedName>
        <fullName evidence="2">Methylmalonyl-CoA mutase alpha/beta chain catalytic domain-containing protein</fullName>
    </recommendedName>
</protein>
<evidence type="ECO:0000313" key="3">
    <source>
        <dbReference type="EMBL" id="SVB57405.1"/>
    </source>
</evidence>
<feature type="domain" description="Methylmalonyl-CoA mutase alpha/beta chain catalytic" evidence="2">
    <location>
        <begin position="12"/>
        <end position="246"/>
    </location>
</feature>
<name>A0A382F3Z6_9ZZZZ</name>
<evidence type="ECO:0000259" key="2">
    <source>
        <dbReference type="Pfam" id="PF01642"/>
    </source>
</evidence>
<organism evidence="3">
    <name type="scientific">marine metagenome</name>
    <dbReference type="NCBI Taxonomy" id="408172"/>
    <lineage>
        <taxon>unclassified sequences</taxon>
        <taxon>metagenomes</taxon>
        <taxon>ecological metagenomes</taxon>
    </lineage>
</organism>
<dbReference type="EMBL" id="UINC01047752">
    <property type="protein sequence ID" value="SVB57405.1"/>
    <property type="molecule type" value="Genomic_DNA"/>
</dbReference>
<dbReference type="InterPro" id="IPR006099">
    <property type="entry name" value="MeMalonylCoA_mutase_a/b_cat"/>
</dbReference>
<sequence length="247" mass="26982">VSHDVEDGKVRTDSGIEVDALYQPSMGVPEKLGKPGNFPFTRGIYSDMYRGRLWTMRQYAGFGTAEQTNSRYRYLLAHGNTGLSVAFDLPTQLGYDSDHPMAEGEVGRVGVAIDSIEDMRVLFDDIALDRVSTSMTINATAAVLLALYVAVADERDIPRATLSGTVQNDVLKEYIARGTYIYPPDPSLRLASDLVAFCASEIPRWNSISISGYHIREAGSTAPQEVAFTIANGLNYMERVLASGVSL</sequence>
<dbReference type="PANTHER" id="PTHR48101:SF1">
    <property type="entry name" value="METHYLMALONYL-COA MUTASE, LARGE SUBUNIT"/>
    <property type="match status" value="1"/>
</dbReference>
<dbReference type="InterPro" id="IPR006098">
    <property type="entry name" value="MMCoA_mutase_a_cat"/>
</dbReference>
<dbReference type="Pfam" id="PF01642">
    <property type="entry name" value="MM_CoA_mutase"/>
    <property type="match status" value="1"/>
</dbReference>
<dbReference type="GO" id="GO:0031419">
    <property type="term" value="F:cobalamin binding"/>
    <property type="evidence" value="ECO:0007669"/>
    <property type="project" value="InterPro"/>
</dbReference>
<dbReference type="SUPFAM" id="SSF51703">
    <property type="entry name" value="Cobalamin (vitamin B12)-dependent enzymes"/>
    <property type="match status" value="1"/>
</dbReference>